<dbReference type="EMBL" id="LJZV01000026">
    <property type="protein sequence ID" value="KZD88533.1"/>
    <property type="molecule type" value="Genomic_DNA"/>
</dbReference>
<sequence>MIVSSLPVLKGFCSFCSKPSDMLMARLCKNVFPYPMN</sequence>
<name>A0AAP1DY29_BACIU</name>
<accession>A0AAP1DY29</accession>
<organism evidence="1 2">
    <name type="scientific">Bacillus subtilis</name>
    <dbReference type="NCBI Taxonomy" id="1423"/>
    <lineage>
        <taxon>Bacteria</taxon>
        <taxon>Bacillati</taxon>
        <taxon>Bacillota</taxon>
        <taxon>Bacilli</taxon>
        <taxon>Bacillales</taxon>
        <taxon>Bacillaceae</taxon>
        <taxon>Bacillus</taxon>
    </lineage>
</organism>
<evidence type="ECO:0000313" key="2">
    <source>
        <dbReference type="Proteomes" id="UP000076442"/>
    </source>
</evidence>
<evidence type="ECO:0000313" key="1">
    <source>
        <dbReference type="EMBL" id="KZD88533.1"/>
    </source>
</evidence>
<proteinExistence type="predicted"/>
<dbReference type="Proteomes" id="UP000076442">
    <property type="component" value="Unassembled WGS sequence"/>
</dbReference>
<dbReference type="AlphaFoldDB" id="A0AAP1DY29"/>
<reference evidence="1 2" key="1">
    <citation type="submission" date="2015-09" db="EMBL/GenBank/DDBJ databases">
        <title>Spore heat resistance.</title>
        <authorList>
            <person name="Boekhorst J."/>
            <person name="Berendsen E.M."/>
            <person name="Wells-Bennik M.H."/>
            <person name="Kuipers O.P."/>
        </authorList>
    </citation>
    <scope>NUCLEOTIDE SEQUENCE [LARGE SCALE GENOMIC DNA]</scope>
    <source>
        <strain evidence="1 2">B4122</strain>
    </source>
</reference>
<comment type="caution">
    <text evidence="1">The sequence shown here is derived from an EMBL/GenBank/DDBJ whole genome shotgun (WGS) entry which is preliminary data.</text>
</comment>
<gene>
    <name evidence="1" type="ORF">B4122_3958</name>
</gene>
<protein>
    <submittedName>
        <fullName evidence="1">Uncharacterized protein</fullName>
    </submittedName>
</protein>